<dbReference type="PANTHER" id="PTHR24024">
    <property type="entry name" value="PULMONARY SURFACTANT-ASSOCIATED PROTEIN A"/>
    <property type="match status" value="1"/>
</dbReference>
<reference evidence="9" key="2">
    <citation type="submission" date="2025-09" db="UniProtKB">
        <authorList>
            <consortium name="Ensembl"/>
        </authorList>
    </citation>
    <scope>IDENTIFICATION</scope>
</reference>
<dbReference type="InterPro" id="IPR051077">
    <property type="entry name" value="Ca-dependent_lectin"/>
</dbReference>
<dbReference type="GO" id="GO:0030246">
    <property type="term" value="F:carbohydrate binding"/>
    <property type="evidence" value="ECO:0007669"/>
    <property type="project" value="UniProtKB-KW"/>
</dbReference>
<keyword evidence="4" id="KW-0176">Collagen</keyword>
<dbReference type="Ensembl" id="ENSSPUT00000012837.1">
    <property type="protein sequence ID" value="ENSSPUP00000012038.1"/>
    <property type="gene ID" value="ENSSPUG00000009222.1"/>
</dbReference>
<evidence type="ECO:0000256" key="5">
    <source>
        <dbReference type="ARBA" id="ARBA00023157"/>
    </source>
</evidence>
<evidence type="ECO:0000256" key="7">
    <source>
        <dbReference type="SAM" id="SignalP"/>
    </source>
</evidence>
<dbReference type="InterPro" id="IPR016186">
    <property type="entry name" value="C-type_lectin-like/link_sf"/>
</dbReference>
<dbReference type="FunFam" id="3.10.100.10:FF:000045">
    <property type="entry name" value="Pulmonary surfactant-associated protein D"/>
    <property type="match status" value="1"/>
</dbReference>
<dbReference type="Gene3D" id="3.10.100.10">
    <property type="entry name" value="Mannose-Binding Protein A, subunit A"/>
    <property type="match status" value="1"/>
</dbReference>
<dbReference type="Proteomes" id="UP000694392">
    <property type="component" value="Unplaced"/>
</dbReference>
<keyword evidence="2" id="KW-0430">Lectin</keyword>
<dbReference type="GeneTree" id="ENSGT00940000155748"/>
<evidence type="ECO:0000256" key="1">
    <source>
        <dbReference type="ARBA" id="ARBA00022729"/>
    </source>
</evidence>
<evidence type="ECO:0000256" key="3">
    <source>
        <dbReference type="ARBA" id="ARBA00022837"/>
    </source>
</evidence>
<evidence type="ECO:0000256" key="4">
    <source>
        <dbReference type="ARBA" id="ARBA00023119"/>
    </source>
</evidence>
<feature type="signal peptide" evidence="7">
    <location>
        <begin position="1"/>
        <end position="16"/>
    </location>
</feature>
<keyword evidence="10" id="KW-1185">Reference proteome</keyword>
<proteinExistence type="predicted"/>
<dbReference type="SUPFAM" id="SSF56436">
    <property type="entry name" value="C-type lectin-like"/>
    <property type="match status" value="1"/>
</dbReference>
<sequence>MLLLLLLCASLIPVISQSPTSSSYPGQVVKKMESNACTLVVCRPAERVLPGRDGRDGIVGPQGKKGDQGLQGAIGLQGPQGITGPSGPKGDRGPTGEKGAKGDTGDRGECQQNNLELSPYFLALTFPNGKIVGDKIFMTSGYEGNFDDLKKKCMQAGGQLASPRNNEENAAVQQIVFTHDKSVFLGINDIQTEGKFTYLDGKPIVYSNWQPGEPNNDKGIEDCVQVFSTGKWNDKSCDERLLILCEF</sequence>
<dbReference type="GO" id="GO:0005615">
    <property type="term" value="C:extracellular space"/>
    <property type="evidence" value="ECO:0007669"/>
    <property type="project" value="TreeGrafter"/>
</dbReference>
<feature type="compositionally biased region" description="Basic and acidic residues" evidence="6">
    <location>
        <begin position="89"/>
        <end position="109"/>
    </location>
</feature>
<keyword evidence="5" id="KW-1015">Disulfide bond</keyword>
<dbReference type="InterPro" id="IPR001304">
    <property type="entry name" value="C-type_lectin-like"/>
</dbReference>
<protein>
    <recommendedName>
        <fullName evidence="8">C-type lectin domain-containing protein</fullName>
    </recommendedName>
</protein>
<dbReference type="OMA" id="YQKVATF"/>
<evidence type="ECO:0000259" key="8">
    <source>
        <dbReference type="PROSITE" id="PS50041"/>
    </source>
</evidence>
<dbReference type="PANTHER" id="PTHR24024:SF15">
    <property type="entry name" value="PULMONARY SURFACTANT-ASSOCIATED PROTEIN D"/>
    <property type="match status" value="1"/>
</dbReference>
<keyword evidence="1 7" id="KW-0732">Signal</keyword>
<feature type="region of interest" description="Disordered" evidence="6">
    <location>
        <begin position="51"/>
        <end position="111"/>
    </location>
</feature>
<keyword evidence="3" id="KW-0106">Calcium</keyword>
<dbReference type="GO" id="GO:0005581">
    <property type="term" value="C:collagen trimer"/>
    <property type="evidence" value="ECO:0007669"/>
    <property type="project" value="UniProtKB-KW"/>
</dbReference>
<evidence type="ECO:0000313" key="10">
    <source>
        <dbReference type="Proteomes" id="UP000694392"/>
    </source>
</evidence>
<dbReference type="Pfam" id="PF01391">
    <property type="entry name" value="Collagen"/>
    <property type="match status" value="1"/>
</dbReference>
<dbReference type="AlphaFoldDB" id="A0A8D0L6D5"/>
<evidence type="ECO:0000256" key="2">
    <source>
        <dbReference type="ARBA" id="ARBA00022734"/>
    </source>
</evidence>
<dbReference type="PROSITE" id="PS50041">
    <property type="entry name" value="C_TYPE_LECTIN_2"/>
    <property type="match status" value="1"/>
</dbReference>
<evidence type="ECO:0000313" key="9">
    <source>
        <dbReference type="Ensembl" id="ENSSPUP00000012038.1"/>
    </source>
</evidence>
<dbReference type="InterPro" id="IPR018378">
    <property type="entry name" value="C-type_lectin_CS"/>
</dbReference>
<dbReference type="Pfam" id="PF00059">
    <property type="entry name" value="Lectin_C"/>
    <property type="match status" value="1"/>
</dbReference>
<dbReference type="GO" id="GO:0005771">
    <property type="term" value="C:multivesicular body"/>
    <property type="evidence" value="ECO:0007669"/>
    <property type="project" value="TreeGrafter"/>
</dbReference>
<feature type="domain" description="C-type lectin" evidence="8">
    <location>
        <begin position="145"/>
        <end position="246"/>
    </location>
</feature>
<dbReference type="InterPro" id="IPR016187">
    <property type="entry name" value="CTDL_fold"/>
</dbReference>
<dbReference type="PROSITE" id="PS00615">
    <property type="entry name" value="C_TYPE_LECTIN_1"/>
    <property type="match status" value="1"/>
</dbReference>
<accession>A0A8D0L6D5</accession>
<dbReference type="SMART" id="SM00034">
    <property type="entry name" value="CLECT"/>
    <property type="match status" value="1"/>
</dbReference>
<reference evidence="9" key="1">
    <citation type="submission" date="2025-08" db="UniProtKB">
        <authorList>
            <consortium name="Ensembl"/>
        </authorList>
    </citation>
    <scope>IDENTIFICATION</scope>
</reference>
<evidence type="ECO:0000256" key="6">
    <source>
        <dbReference type="SAM" id="MobiDB-lite"/>
    </source>
</evidence>
<feature type="chain" id="PRO_5034597272" description="C-type lectin domain-containing protein" evidence="7">
    <location>
        <begin position="17"/>
        <end position="247"/>
    </location>
</feature>
<dbReference type="InterPro" id="IPR008160">
    <property type="entry name" value="Collagen"/>
</dbReference>
<name>A0A8D0L6D5_SPHPU</name>
<organism evidence="9 10">
    <name type="scientific">Sphenodon punctatus</name>
    <name type="common">Tuatara</name>
    <name type="synonym">Hatteria punctata</name>
    <dbReference type="NCBI Taxonomy" id="8508"/>
    <lineage>
        <taxon>Eukaryota</taxon>
        <taxon>Metazoa</taxon>
        <taxon>Chordata</taxon>
        <taxon>Craniata</taxon>
        <taxon>Vertebrata</taxon>
        <taxon>Euteleostomi</taxon>
        <taxon>Lepidosauria</taxon>
        <taxon>Sphenodontia</taxon>
        <taxon>Sphenodontidae</taxon>
        <taxon>Sphenodon</taxon>
    </lineage>
</organism>